<evidence type="ECO:0000313" key="2">
    <source>
        <dbReference type="EMBL" id="RPD66413.1"/>
    </source>
</evidence>
<sequence>MQRSWPSVRKPAQKQRRHSRSSFVRERSYSWVLTFRMTTSVTERRQREVDCAPGSACGARRHWQSRGRRSSGRPCHIDGISALYFHVLRPAPVRCCLPFFVSGRSLCARSAFLPRWTLIPRIGKAYQHRV</sequence>
<organism evidence="2 3">
    <name type="scientific">Lentinus tigrinus ALCF2SS1-6</name>
    <dbReference type="NCBI Taxonomy" id="1328759"/>
    <lineage>
        <taxon>Eukaryota</taxon>
        <taxon>Fungi</taxon>
        <taxon>Dikarya</taxon>
        <taxon>Basidiomycota</taxon>
        <taxon>Agaricomycotina</taxon>
        <taxon>Agaricomycetes</taxon>
        <taxon>Polyporales</taxon>
        <taxon>Polyporaceae</taxon>
        <taxon>Lentinus</taxon>
    </lineage>
</organism>
<dbReference type="Proteomes" id="UP000313359">
    <property type="component" value="Unassembled WGS sequence"/>
</dbReference>
<name>A0A5C2SRA1_9APHY</name>
<dbReference type="EMBL" id="ML122251">
    <property type="protein sequence ID" value="RPD66413.1"/>
    <property type="molecule type" value="Genomic_DNA"/>
</dbReference>
<evidence type="ECO:0000313" key="3">
    <source>
        <dbReference type="Proteomes" id="UP000313359"/>
    </source>
</evidence>
<proteinExistence type="predicted"/>
<keyword evidence="3" id="KW-1185">Reference proteome</keyword>
<protein>
    <submittedName>
        <fullName evidence="2">Uncharacterized protein</fullName>
    </submittedName>
</protein>
<gene>
    <name evidence="2" type="ORF">L227DRAFT_144286</name>
</gene>
<accession>A0A5C2SRA1</accession>
<feature type="region of interest" description="Disordered" evidence="1">
    <location>
        <begin position="1"/>
        <end position="23"/>
    </location>
</feature>
<evidence type="ECO:0000256" key="1">
    <source>
        <dbReference type="SAM" id="MobiDB-lite"/>
    </source>
</evidence>
<feature type="compositionally biased region" description="Basic residues" evidence="1">
    <location>
        <begin position="11"/>
        <end position="20"/>
    </location>
</feature>
<reference evidence="2" key="1">
    <citation type="journal article" date="2018" name="Genome Biol. Evol.">
        <title>Genomics and development of Lentinus tigrinus, a white-rot wood-decaying mushroom with dimorphic fruiting bodies.</title>
        <authorList>
            <person name="Wu B."/>
            <person name="Xu Z."/>
            <person name="Knudson A."/>
            <person name="Carlson A."/>
            <person name="Chen N."/>
            <person name="Kovaka S."/>
            <person name="LaButti K."/>
            <person name="Lipzen A."/>
            <person name="Pennachio C."/>
            <person name="Riley R."/>
            <person name="Schakwitz W."/>
            <person name="Umezawa K."/>
            <person name="Ohm R.A."/>
            <person name="Grigoriev I.V."/>
            <person name="Nagy L.G."/>
            <person name="Gibbons J."/>
            <person name="Hibbett D."/>
        </authorList>
    </citation>
    <scope>NUCLEOTIDE SEQUENCE [LARGE SCALE GENOMIC DNA]</scope>
    <source>
        <strain evidence="2">ALCF2SS1-6</strain>
    </source>
</reference>
<dbReference type="AlphaFoldDB" id="A0A5C2SRA1"/>